<organism evidence="2 3">
    <name type="scientific">Phyllosticta citricarpa</name>
    <dbReference type="NCBI Taxonomy" id="55181"/>
    <lineage>
        <taxon>Eukaryota</taxon>
        <taxon>Fungi</taxon>
        <taxon>Dikarya</taxon>
        <taxon>Ascomycota</taxon>
        <taxon>Pezizomycotina</taxon>
        <taxon>Dothideomycetes</taxon>
        <taxon>Dothideomycetes incertae sedis</taxon>
        <taxon>Botryosphaeriales</taxon>
        <taxon>Phyllostictaceae</taxon>
        <taxon>Phyllosticta</taxon>
    </lineage>
</organism>
<keyword evidence="1" id="KW-0812">Transmembrane</keyword>
<evidence type="ECO:0000313" key="2">
    <source>
        <dbReference type="EMBL" id="KAK7530409.1"/>
    </source>
</evidence>
<accession>A0ABR1L590</accession>
<dbReference type="PANTHER" id="PTHR36414:SF1">
    <property type="entry name" value="PROTEIN SUR7"/>
    <property type="match status" value="1"/>
</dbReference>
<name>A0ABR1L590_9PEZI</name>
<dbReference type="Gene3D" id="1.20.140.150">
    <property type="match status" value="1"/>
</dbReference>
<dbReference type="EMBL" id="JBBPDW010000063">
    <property type="protein sequence ID" value="KAK7530409.1"/>
    <property type="molecule type" value="Genomic_DNA"/>
</dbReference>
<keyword evidence="1" id="KW-1133">Transmembrane helix</keyword>
<dbReference type="PANTHER" id="PTHR36414">
    <property type="entry name" value="PROTEIN SUR7"/>
    <property type="match status" value="1"/>
</dbReference>
<feature type="transmembrane region" description="Helical" evidence="1">
    <location>
        <begin position="7"/>
        <end position="27"/>
    </location>
</feature>
<feature type="transmembrane region" description="Helical" evidence="1">
    <location>
        <begin position="189"/>
        <end position="209"/>
    </location>
</feature>
<evidence type="ECO:0000256" key="1">
    <source>
        <dbReference type="SAM" id="Phobius"/>
    </source>
</evidence>
<protein>
    <submittedName>
        <fullName evidence="2">SUR7/PalI family-domain-containing protein</fullName>
    </submittedName>
</protein>
<sequence>MVARPILGLLGQLILAGGIVMQFLVILSGGVSGDPENQIWFLQASTSGVANSPRDPSRWTFWAICGVDSQTGRNTNCGAPVPALPFDPPRNFGTREGLPEKFYGTHHYYYLSRFMFAFYLMAIVFAALALFTGLLAMCSRLGGYISGFNTSLALFFQTIAAALMTAWTVQGRDAFRGNDQSAKLGVKAYAFTWAAVACFLTSTVLFCIAPRDTTATANRGFWVRRQTSTRSRGSFADVPRKDGYA</sequence>
<keyword evidence="3" id="KW-1185">Reference proteome</keyword>
<comment type="caution">
    <text evidence="2">The sequence shown here is derived from an EMBL/GenBank/DDBJ whole genome shotgun (WGS) entry which is preliminary data.</text>
</comment>
<evidence type="ECO:0000313" key="3">
    <source>
        <dbReference type="Proteomes" id="UP001365128"/>
    </source>
</evidence>
<feature type="transmembrane region" description="Helical" evidence="1">
    <location>
        <begin position="150"/>
        <end position="169"/>
    </location>
</feature>
<keyword evidence="1" id="KW-0472">Membrane</keyword>
<dbReference type="InterPro" id="IPR009571">
    <property type="entry name" value="SUR7/Rim9-like_fungi"/>
</dbReference>
<feature type="transmembrane region" description="Helical" evidence="1">
    <location>
        <begin position="116"/>
        <end position="138"/>
    </location>
</feature>
<dbReference type="Pfam" id="PF06687">
    <property type="entry name" value="SUR7"/>
    <property type="match status" value="1"/>
</dbReference>
<proteinExistence type="predicted"/>
<gene>
    <name evidence="2" type="ORF">IWX46DRAFT_405598</name>
</gene>
<reference evidence="2 3" key="1">
    <citation type="submission" date="2024-04" db="EMBL/GenBank/DDBJ databases">
        <title>Phyllosticta paracitricarpa is synonymous to the EU quarantine fungus P. citricarpa based on phylogenomic analyses.</title>
        <authorList>
            <consortium name="Lawrence Berkeley National Laboratory"/>
            <person name="Van Ingen-Buijs V.A."/>
            <person name="Van Westerhoven A.C."/>
            <person name="Haridas S."/>
            <person name="Skiadas P."/>
            <person name="Martin F."/>
            <person name="Groenewald J.Z."/>
            <person name="Crous P.W."/>
            <person name="Seidl M.F."/>
        </authorList>
    </citation>
    <scope>NUCLEOTIDE SEQUENCE [LARGE SCALE GENOMIC DNA]</scope>
    <source>
        <strain evidence="2 3">CBS 122670</strain>
    </source>
</reference>
<dbReference type="Proteomes" id="UP001365128">
    <property type="component" value="Unassembled WGS sequence"/>
</dbReference>